<comment type="caution">
    <text evidence="1">The sequence shown here is derived from an EMBL/GenBank/DDBJ whole genome shotgun (WGS) entry which is preliminary data.</text>
</comment>
<dbReference type="EMBL" id="BGPR01001139">
    <property type="protein sequence ID" value="GBM46487.1"/>
    <property type="molecule type" value="Genomic_DNA"/>
</dbReference>
<proteinExistence type="predicted"/>
<evidence type="ECO:0000313" key="1">
    <source>
        <dbReference type="EMBL" id="GBM46487.1"/>
    </source>
</evidence>
<keyword evidence="2" id="KW-1185">Reference proteome</keyword>
<reference evidence="1 2" key="1">
    <citation type="journal article" date="2019" name="Sci. Rep.">
        <title>Orb-weaving spider Araneus ventricosus genome elucidates the spidroin gene catalogue.</title>
        <authorList>
            <person name="Kono N."/>
            <person name="Nakamura H."/>
            <person name="Ohtoshi R."/>
            <person name="Moran D.A.P."/>
            <person name="Shinohara A."/>
            <person name="Yoshida Y."/>
            <person name="Fujiwara M."/>
            <person name="Mori M."/>
            <person name="Tomita M."/>
            <person name="Arakawa K."/>
        </authorList>
    </citation>
    <scope>NUCLEOTIDE SEQUENCE [LARGE SCALE GENOMIC DNA]</scope>
</reference>
<protein>
    <submittedName>
        <fullName evidence="1">Uncharacterized protein</fullName>
    </submittedName>
</protein>
<evidence type="ECO:0000313" key="2">
    <source>
        <dbReference type="Proteomes" id="UP000499080"/>
    </source>
</evidence>
<organism evidence="1 2">
    <name type="scientific">Araneus ventricosus</name>
    <name type="common">Orbweaver spider</name>
    <name type="synonym">Epeira ventricosa</name>
    <dbReference type="NCBI Taxonomy" id="182803"/>
    <lineage>
        <taxon>Eukaryota</taxon>
        <taxon>Metazoa</taxon>
        <taxon>Ecdysozoa</taxon>
        <taxon>Arthropoda</taxon>
        <taxon>Chelicerata</taxon>
        <taxon>Arachnida</taxon>
        <taxon>Araneae</taxon>
        <taxon>Araneomorphae</taxon>
        <taxon>Entelegynae</taxon>
        <taxon>Araneoidea</taxon>
        <taxon>Araneidae</taxon>
        <taxon>Araneus</taxon>
    </lineage>
</organism>
<sequence>MPHPSILCLPGMLGGPLSYSSQSCTTCNVSQYLLAAIHAQVWISMDALDSFRIVQTQLFERPQFSLIIFVLFRGWARAYASRSHFASYITRSMNSRLAGHAARLP</sequence>
<name>A0A4Y2FZP4_ARAVE</name>
<dbReference type="Proteomes" id="UP000499080">
    <property type="component" value="Unassembled WGS sequence"/>
</dbReference>
<accession>A0A4Y2FZP4</accession>
<gene>
    <name evidence="1" type="ORF">AVEN_78881_1</name>
</gene>
<dbReference type="AlphaFoldDB" id="A0A4Y2FZP4"/>